<protein>
    <submittedName>
        <fullName evidence="7">Oligopeptide transporter, OPT family</fullName>
    </submittedName>
</protein>
<feature type="transmembrane region" description="Helical" evidence="6">
    <location>
        <begin position="631"/>
        <end position="652"/>
    </location>
</feature>
<reference evidence="7 8" key="1">
    <citation type="submission" date="2021-03" db="EMBL/GenBank/DDBJ databases">
        <title>Genomic and phenotypic characterization of Chloracidobacterium isolates provides evidence for multiple species.</title>
        <authorList>
            <person name="Saini M.K."/>
            <person name="Costas A.M.G."/>
            <person name="Tank M."/>
            <person name="Bryant D.A."/>
        </authorList>
    </citation>
    <scope>NUCLEOTIDE SEQUENCE [LARGE SCALE GENOMIC DNA]</scope>
    <source>
        <strain evidence="7 8">BV2-C</strain>
    </source>
</reference>
<keyword evidence="4 6" id="KW-1133">Transmembrane helix</keyword>
<dbReference type="Pfam" id="PF03169">
    <property type="entry name" value="OPT"/>
    <property type="match status" value="2"/>
</dbReference>
<feature type="transmembrane region" description="Helical" evidence="6">
    <location>
        <begin position="392"/>
        <end position="411"/>
    </location>
</feature>
<dbReference type="RefSeq" id="WP_211429293.1">
    <property type="nucleotide sequence ID" value="NZ_CP072648.1"/>
</dbReference>
<name>A0ABX8B8Y5_9BACT</name>
<feature type="transmembrane region" description="Helical" evidence="6">
    <location>
        <begin position="458"/>
        <end position="478"/>
    </location>
</feature>
<dbReference type="NCBIfam" id="TIGR00728">
    <property type="entry name" value="OPT_sfam"/>
    <property type="match status" value="1"/>
</dbReference>
<feature type="transmembrane region" description="Helical" evidence="6">
    <location>
        <begin position="741"/>
        <end position="762"/>
    </location>
</feature>
<feature type="transmembrane region" description="Helical" evidence="6">
    <location>
        <begin position="60"/>
        <end position="77"/>
    </location>
</feature>
<evidence type="ECO:0000256" key="2">
    <source>
        <dbReference type="ARBA" id="ARBA00022448"/>
    </source>
</evidence>
<feature type="transmembrane region" description="Helical" evidence="6">
    <location>
        <begin position="698"/>
        <end position="721"/>
    </location>
</feature>
<evidence type="ECO:0000256" key="1">
    <source>
        <dbReference type="ARBA" id="ARBA00004141"/>
    </source>
</evidence>
<evidence type="ECO:0000313" key="8">
    <source>
        <dbReference type="Proteomes" id="UP000676506"/>
    </source>
</evidence>
<keyword evidence="3 6" id="KW-0812">Transmembrane</keyword>
<dbReference type="NCBIfam" id="TIGR00733">
    <property type="entry name" value="OPT family oligopeptide transporter"/>
    <property type="match status" value="1"/>
</dbReference>
<feature type="transmembrane region" description="Helical" evidence="6">
    <location>
        <begin position="122"/>
        <end position="139"/>
    </location>
</feature>
<dbReference type="Proteomes" id="UP000676506">
    <property type="component" value="Chromosome 1"/>
</dbReference>
<feature type="transmembrane region" description="Helical" evidence="6">
    <location>
        <begin position="360"/>
        <end position="380"/>
    </location>
</feature>
<feature type="transmembrane region" description="Helical" evidence="6">
    <location>
        <begin position="335"/>
        <end position="353"/>
    </location>
</feature>
<evidence type="ECO:0000256" key="5">
    <source>
        <dbReference type="ARBA" id="ARBA00023136"/>
    </source>
</evidence>
<comment type="subcellular location">
    <subcellularLocation>
        <location evidence="1">Membrane</location>
        <topology evidence="1">Multi-pass membrane protein</topology>
    </subcellularLocation>
</comment>
<evidence type="ECO:0000313" key="7">
    <source>
        <dbReference type="EMBL" id="QUW03402.1"/>
    </source>
</evidence>
<feature type="transmembrane region" description="Helical" evidence="6">
    <location>
        <begin position="658"/>
        <end position="678"/>
    </location>
</feature>
<dbReference type="InterPro" id="IPR045035">
    <property type="entry name" value="YSL-like"/>
</dbReference>
<feature type="transmembrane region" description="Helical" evidence="6">
    <location>
        <begin position="35"/>
        <end position="54"/>
    </location>
</feature>
<feature type="transmembrane region" description="Helical" evidence="6">
    <location>
        <begin position="232"/>
        <end position="258"/>
    </location>
</feature>
<proteinExistence type="predicted"/>
<feature type="transmembrane region" description="Helical" evidence="6">
    <location>
        <begin position="98"/>
        <end position="116"/>
    </location>
</feature>
<feature type="transmembrane region" description="Helical" evidence="6">
    <location>
        <begin position="279"/>
        <end position="299"/>
    </location>
</feature>
<accession>A0ABX8B8Y5</accession>
<evidence type="ECO:0000256" key="3">
    <source>
        <dbReference type="ARBA" id="ARBA00022692"/>
    </source>
</evidence>
<sequence>MAARLDVSTNTTTETTFKPFVTSEAILPEFTLRSVLVGVILGIIFGASSVYLALKVGLTVSASIPIAVLSITIFRALGKSSILENNMTQTVGSAGESVAAGVVFTVPALLLMGYSLDLSRTTLTALTGGWLGVLLMIPLRRALIVKEHGKLTYPEGTACAEVLIVGEKGGSQAKLVFGGFGLALLYKFLMSGLHLWKEYPEKALGKVLPGATVSAEVSPELMGVGYIIGPRVAGIMLAGGAMSYLVIIPTIVFFGSGLTEPLFPATKLINGMTPSEVRTNFVLYIGAGAVATGGVISLIRSLPMILAAFRAGVGGFKAAGETTVARTERDLPMNLVLGGAGLLWIILSAVIYFTAAELGFSVLAAGMIIAFGFFFVTVSSRITGEIGSSSNPISGMTVATILLTCLIFLVIGKVGIEARVVALSVGAVVCIAAAIGGATSQDLKTGFLVGATPQRQQIGLVIGVTTSALAIGWVLSFLNDSNTIYFPKEAPGYTASTTENRTITLAGQTYRVHNVTEPIAGLLPGRYLINDAGQIRFVIDPGVGGVETQKLVETQGPVAGAATGETLRGLDDQPYQVVKVTQPDGLVVSYLVDGAGQAHYRLDKRDLPYSAPKASLMKLIIDGILTQKLPWGLVLLGMFISITMELCGVAALPFAVGLYLPFSTSAAIFAGGFIRWLVDRRTGGAASEAEAEAGSGVLFSSGLIAGGSIGGLLLAALTVVAGDALAKLNIAEHWPAIERGAFADLWAVAVFLLLGIGLYQIARWSSVGTKS</sequence>
<dbReference type="InterPro" id="IPR004814">
    <property type="entry name" value="Oligopep_transpt"/>
</dbReference>
<keyword evidence="2" id="KW-0813">Transport</keyword>
<organism evidence="7 8">
    <name type="scientific">Chloracidobacterium validum</name>
    <dbReference type="NCBI Taxonomy" id="2821543"/>
    <lineage>
        <taxon>Bacteria</taxon>
        <taxon>Pseudomonadati</taxon>
        <taxon>Acidobacteriota</taxon>
        <taxon>Terriglobia</taxon>
        <taxon>Terriglobales</taxon>
        <taxon>Acidobacteriaceae</taxon>
        <taxon>Chloracidobacterium</taxon>
    </lineage>
</organism>
<dbReference type="EMBL" id="CP072648">
    <property type="protein sequence ID" value="QUW03402.1"/>
    <property type="molecule type" value="Genomic_DNA"/>
</dbReference>
<dbReference type="InterPro" id="IPR004813">
    <property type="entry name" value="OPT"/>
</dbReference>
<feature type="transmembrane region" description="Helical" evidence="6">
    <location>
        <begin position="418"/>
        <end position="438"/>
    </location>
</feature>
<dbReference type="PANTHER" id="PTHR31645:SF0">
    <property type="entry name" value="OLIGOPEPTIDE TRANSPORTER YGL114W-RELATED"/>
    <property type="match status" value="1"/>
</dbReference>
<gene>
    <name evidence="7" type="ORF">J8C06_02885</name>
</gene>
<evidence type="ECO:0000256" key="6">
    <source>
        <dbReference type="SAM" id="Phobius"/>
    </source>
</evidence>
<dbReference type="PANTHER" id="PTHR31645">
    <property type="entry name" value="OLIGOPEPTIDE TRANSPORTER YGL114W-RELATED"/>
    <property type="match status" value="1"/>
</dbReference>
<feature type="transmembrane region" description="Helical" evidence="6">
    <location>
        <begin position="175"/>
        <end position="196"/>
    </location>
</feature>
<keyword evidence="5 6" id="KW-0472">Membrane</keyword>
<evidence type="ECO:0000256" key="4">
    <source>
        <dbReference type="ARBA" id="ARBA00022989"/>
    </source>
</evidence>
<keyword evidence="8" id="KW-1185">Reference proteome</keyword>